<evidence type="ECO:0000256" key="1">
    <source>
        <dbReference type="SAM" id="SignalP"/>
    </source>
</evidence>
<name>A0ABR8A764_9CYAN</name>
<feature type="chain" id="PRO_5045556819" description="Secreted protein" evidence="1">
    <location>
        <begin position="19"/>
        <end position="72"/>
    </location>
</feature>
<evidence type="ECO:0000313" key="2">
    <source>
        <dbReference type="EMBL" id="MBD2195325.1"/>
    </source>
</evidence>
<organism evidence="2 3">
    <name type="scientific">Calothrix parietina FACHB-288</name>
    <dbReference type="NCBI Taxonomy" id="2692896"/>
    <lineage>
        <taxon>Bacteria</taxon>
        <taxon>Bacillati</taxon>
        <taxon>Cyanobacteriota</taxon>
        <taxon>Cyanophyceae</taxon>
        <taxon>Nostocales</taxon>
        <taxon>Calotrichaceae</taxon>
        <taxon>Calothrix</taxon>
    </lineage>
</organism>
<proteinExistence type="predicted"/>
<dbReference type="Proteomes" id="UP000658514">
    <property type="component" value="Unassembled WGS sequence"/>
</dbReference>
<dbReference type="RefSeq" id="WP_190539393.1">
    <property type="nucleotide sequence ID" value="NZ_JACJQH010000009.1"/>
</dbReference>
<keyword evidence="3" id="KW-1185">Reference proteome</keyword>
<reference evidence="2 3" key="1">
    <citation type="journal article" date="2020" name="ISME J.">
        <title>Comparative genomics reveals insights into cyanobacterial evolution and habitat adaptation.</title>
        <authorList>
            <person name="Chen M.Y."/>
            <person name="Teng W.K."/>
            <person name="Zhao L."/>
            <person name="Hu C.X."/>
            <person name="Zhou Y.K."/>
            <person name="Han B.P."/>
            <person name="Song L.R."/>
            <person name="Shu W.S."/>
        </authorList>
    </citation>
    <scope>NUCLEOTIDE SEQUENCE [LARGE SCALE GENOMIC DNA]</scope>
    <source>
        <strain evidence="2 3">FACHB-288</strain>
    </source>
</reference>
<keyword evidence="1" id="KW-0732">Signal</keyword>
<comment type="caution">
    <text evidence="2">The sequence shown here is derived from an EMBL/GenBank/DDBJ whole genome shotgun (WGS) entry which is preliminary data.</text>
</comment>
<evidence type="ECO:0000313" key="3">
    <source>
        <dbReference type="Proteomes" id="UP000658514"/>
    </source>
</evidence>
<evidence type="ECO:0008006" key="4">
    <source>
        <dbReference type="Google" id="ProtNLM"/>
    </source>
</evidence>
<accession>A0ABR8A764</accession>
<sequence>MALALSVVVAKSPSVAQAFRVLTVAISTFTGFCPAPNQPKLQFTLNGGNKSENIANTIVARFTILKYRAIAF</sequence>
<dbReference type="EMBL" id="JACJQH010000009">
    <property type="protein sequence ID" value="MBD2195325.1"/>
    <property type="molecule type" value="Genomic_DNA"/>
</dbReference>
<feature type="signal peptide" evidence="1">
    <location>
        <begin position="1"/>
        <end position="18"/>
    </location>
</feature>
<gene>
    <name evidence="2" type="ORF">H6G24_07440</name>
</gene>
<protein>
    <recommendedName>
        <fullName evidence="4">Secreted protein</fullName>
    </recommendedName>
</protein>